<dbReference type="EMBL" id="JACTNZ010000006">
    <property type="protein sequence ID" value="KAG5545706.1"/>
    <property type="molecule type" value="Genomic_DNA"/>
</dbReference>
<comment type="caution">
    <text evidence="2">The sequence shown here is derived from an EMBL/GenBank/DDBJ whole genome shotgun (WGS) entry which is preliminary data.</text>
</comment>
<proteinExistence type="predicted"/>
<accession>A0AAV6JZV5</accession>
<protein>
    <submittedName>
        <fullName evidence="2">Uncharacterized protein</fullName>
    </submittedName>
</protein>
<feature type="signal peptide" evidence="1">
    <location>
        <begin position="1"/>
        <end position="25"/>
    </location>
</feature>
<sequence length="152" mass="16054">MGSKTIAFLGLFLAVVLFITSEVTARDLAETTTSTASIYRPFVQLKLLNRPMGLMMPSIMVVAVDTEVVGMEVADAVDMEVAGMEVVAEEDMEAAGMEVADAVDMEAAEVDMVAADTEVAEVDMVAADTEAAEVDMEAAVTKKGINVIDVNI</sequence>
<keyword evidence="3" id="KW-1185">Reference proteome</keyword>
<dbReference type="Proteomes" id="UP000823749">
    <property type="component" value="Chromosome 6"/>
</dbReference>
<keyword evidence="1" id="KW-0732">Signal</keyword>
<feature type="chain" id="PRO_5043518163" evidence="1">
    <location>
        <begin position="26"/>
        <end position="152"/>
    </location>
</feature>
<evidence type="ECO:0000256" key="1">
    <source>
        <dbReference type="SAM" id="SignalP"/>
    </source>
</evidence>
<evidence type="ECO:0000313" key="2">
    <source>
        <dbReference type="EMBL" id="KAG5545706.1"/>
    </source>
</evidence>
<name>A0AAV6JZV5_9ERIC</name>
<evidence type="ECO:0000313" key="3">
    <source>
        <dbReference type="Proteomes" id="UP000823749"/>
    </source>
</evidence>
<organism evidence="2 3">
    <name type="scientific">Rhododendron griersonianum</name>
    <dbReference type="NCBI Taxonomy" id="479676"/>
    <lineage>
        <taxon>Eukaryota</taxon>
        <taxon>Viridiplantae</taxon>
        <taxon>Streptophyta</taxon>
        <taxon>Embryophyta</taxon>
        <taxon>Tracheophyta</taxon>
        <taxon>Spermatophyta</taxon>
        <taxon>Magnoliopsida</taxon>
        <taxon>eudicotyledons</taxon>
        <taxon>Gunneridae</taxon>
        <taxon>Pentapetalae</taxon>
        <taxon>asterids</taxon>
        <taxon>Ericales</taxon>
        <taxon>Ericaceae</taxon>
        <taxon>Ericoideae</taxon>
        <taxon>Rhodoreae</taxon>
        <taxon>Rhododendron</taxon>
    </lineage>
</organism>
<reference evidence="2 3" key="1">
    <citation type="submission" date="2020-08" db="EMBL/GenBank/DDBJ databases">
        <title>Plant Genome Project.</title>
        <authorList>
            <person name="Zhang R.-G."/>
        </authorList>
    </citation>
    <scope>NUCLEOTIDE SEQUENCE [LARGE SCALE GENOMIC DNA]</scope>
    <source>
        <strain evidence="2">WSP0</strain>
        <tissue evidence="2">Leaf</tissue>
    </source>
</reference>
<dbReference type="AlphaFoldDB" id="A0AAV6JZV5"/>
<gene>
    <name evidence="2" type="ORF">RHGRI_018001</name>
</gene>